<dbReference type="Proteomes" id="UP000019109">
    <property type="component" value="Unassembled WGS sequence"/>
</dbReference>
<proteinExistence type="predicted"/>
<dbReference type="GO" id="GO:0032259">
    <property type="term" value="P:methylation"/>
    <property type="evidence" value="ECO:0007669"/>
    <property type="project" value="UniProtKB-KW"/>
</dbReference>
<protein>
    <submittedName>
        <fullName evidence="1">tRNA (Guanine37-N1)-methyltransferase</fullName>
    </submittedName>
</protein>
<reference evidence="1" key="1">
    <citation type="journal article" date="2014" name="Genome Announc.">
        <title>Draft Genome Sequence of Clostridium straminisolvens Strain JCM 21531T, Isolated from a Cellulose-Degrading Bacterial Community.</title>
        <authorList>
            <person name="Yuki M."/>
            <person name="Oshima K."/>
            <person name="Suda W."/>
            <person name="Sakamoto M."/>
            <person name="Kitamura K."/>
            <person name="Iida T."/>
            <person name="Hattori M."/>
            <person name="Ohkuma M."/>
        </authorList>
    </citation>
    <scope>NUCLEOTIDE SEQUENCE [LARGE SCALE GENOMIC DNA]</scope>
    <source>
        <strain evidence="1">JCM 21531</strain>
    </source>
</reference>
<evidence type="ECO:0000313" key="1">
    <source>
        <dbReference type="EMBL" id="GAE89965.1"/>
    </source>
</evidence>
<accession>W4V9A7</accession>
<dbReference type="EMBL" id="BAVR01000051">
    <property type="protein sequence ID" value="GAE89965.1"/>
    <property type="molecule type" value="Genomic_DNA"/>
</dbReference>
<comment type="caution">
    <text evidence="1">The sequence shown here is derived from an EMBL/GenBank/DDBJ whole genome shotgun (WGS) entry which is preliminary data.</text>
</comment>
<sequence length="52" mass="6246">MTTLWWRGRHGDDGSAIYDAYLSVLERLNYERLYYKPRVIYLSPQAEYSISK</sequence>
<keyword evidence="2" id="KW-1185">Reference proteome</keyword>
<name>W4V9A7_9FIRM</name>
<keyword evidence="1" id="KW-0489">Methyltransferase</keyword>
<evidence type="ECO:0000313" key="2">
    <source>
        <dbReference type="Proteomes" id="UP000019109"/>
    </source>
</evidence>
<keyword evidence="1" id="KW-0808">Transferase</keyword>
<gene>
    <name evidence="1" type="ORF">JCM21531_3540</name>
</gene>
<dbReference type="AlphaFoldDB" id="W4V9A7"/>
<dbReference type="GO" id="GO:0008168">
    <property type="term" value="F:methyltransferase activity"/>
    <property type="evidence" value="ECO:0007669"/>
    <property type="project" value="UniProtKB-KW"/>
</dbReference>
<organism evidence="1 2">
    <name type="scientific">Acetivibrio straminisolvens JCM 21531</name>
    <dbReference type="NCBI Taxonomy" id="1294263"/>
    <lineage>
        <taxon>Bacteria</taxon>
        <taxon>Bacillati</taxon>
        <taxon>Bacillota</taxon>
        <taxon>Clostridia</taxon>
        <taxon>Eubacteriales</taxon>
        <taxon>Oscillospiraceae</taxon>
        <taxon>Acetivibrio</taxon>
    </lineage>
</organism>
<dbReference type="STRING" id="1294263.JCM21531_3540"/>